<gene>
    <name evidence="1" type="ORF">AVDCRST_MAG92-3952</name>
</gene>
<name>A0A6J4JSC7_9CYAN</name>
<accession>A0A6J4JSC7</accession>
<sequence length="48" mass="5469">MTLSQIFRNSESTILGRGAKYHPKLITAVSEFSVQTNCRWVLESKELV</sequence>
<dbReference type="EMBL" id="CADCTM010000678">
    <property type="protein sequence ID" value="CAA9285993.1"/>
    <property type="molecule type" value="Genomic_DNA"/>
</dbReference>
<proteinExistence type="predicted"/>
<reference evidence="1" key="1">
    <citation type="submission" date="2020-02" db="EMBL/GenBank/DDBJ databases">
        <authorList>
            <person name="Meier V. D."/>
        </authorList>
    </citation>
    <scope>NUCLEOTIDE SEQUENCE</scope>
    <source>
        <strain evidence="1">AVDCRST_MAG92</strain>
    </source>
</reference>
<dbReference type="AlphaFoldDB" id="A0A6J4JSC7"/>
<protein>
    <submittedName>
        <fullName evidence="1">Uncharacterized protein</fullName>
    </submittedName>
</protein>
<evidence type="ECO:0000313" key="1">
    <source>
        <dbReference type="EMBL" id="CAA9285993.1"/>
    </source>
</evidence>
<organism evidence="1">
    <name type="scientific">uncultured Coleofasciculus sp</name>
    <dbReference type="NCBI Taxonomy" id="1267456"/>
    <lineage>
        <taxon>Bacteria</taxon>
        <taxon>Bacillati</taxon>
        <taxon>Cyanobacteriota</taxon>
        <taxon>Cyanophyceae</taxon>
        <taxon>Coleofasciculales</taxon>
        <taxon>Coleofasciculaceae</taxon>
        <taxon>Coleofasciculus</taxon>
        <taxon>environmental samples</taxon>
    </lineage>
</organism>